<proteinExistence type="predicted"/>
<dbReference type="AlphaFoldDB" id="A0A0A9CZT0"/>
<protein>
    <submittedName>
        <fullName evidence="1">Uncharacterized protein</fullName>
    </submittedName>
</protein>
<name>A0A0A9CZT0_ARUDO</name>
<evidence type="ECO:0000313" key="1">
    <source>
        <dbReference type="EMBL" id="JAD76997.1"/>
    </source>
</evidence>
<accession>A0A0A9CZT0</accession>
<reference evidence="1" key="1">
    <citation type="submission" date="2014-09" db="EMBL/GenBank/DDBJ databases">
        <authorList>
            <person name="Magalhaes I.L.F."/>
            <person name="Oliveira U."/>
            <person name="Santos F.R."/>
            <person name="Vidigal T.H.D.A."/>
            <person name="Brescovit A.D."/>
            <person name="Santos A.J."/>
        </authorList>
    </citation>
    <scope>NUCLEOTIDE SEQUENCE</scope>
    <source>
        <tissue evidence="1">Shoot tissue taken approximately 20 cm above the soil surface</tissue>
    </source>
</reference>
<reference evidence="1" key="2">
    <citation type="journal article" date="2015" name="Data Brief">
        <title>Shoot transcriptome of the giant reed, Arundo donax.</title>
        <authorList>
            <person name="Barrero R.A."/>
            <person name="Guerrero F.D."/>
            <person name="Moolhuijzen P."/>
            <person name="Goolsby J.A."/>
            <person name="Tidwell J."/>
            <person name="Bellgard S.E."/>
            <person name="Bellgard M.I."/>
        </authorList>
    </citation>
    <scope>NUCLEOTIDE SEQUENCE</scope>
    <source>
        <tissue evidence="1">Shoot tissue taken approximately 20 cm above the soil surface</tissue>
    </source>
</reference>
<dbReference type="EMBL" id="GBRH01220898">
    <property type="protein sequence ID" value="JAD76997.1"/>
    <property type="molecule type" value="Transcribed_RNA"/>
</dbReference>
<organism evidence="1">
    <name type="scientific">Arundo donax</name>
    <name type="common">Giant reed</name>
    <name type="synonym">Donax arundinaceus</name>
    <dbReference type="NCBI Taxonomy" id="35708"/>
    <lineage>
        <taxon>Eukaryota</taxon>
        <taxon>Viridiplantae</taxon>
        <taxon>Streptophyta</taxon>
        <taxon>Embryophyta</taxon>
        <taxon>Tracheophyta</taxon>
        <taxon>Spermatophyta</taxon>
        <taxon>Magnoliopsida</taxon>
        <taxon>Liliopsida</taxon>
        <taxon>Poales</taxon>
        <taxon>Poaceae</taxon>
        <taxon>PACMAD clade</taxon>
        <taxon>Arundinoideae</taxon>
        <taxon>Arundineae</taxon>
        <taxon>Arundo</taxon>
    </lineage>
</organism>
<sequence>MPGLIMLYALTARSPCMSICTRLYHCTCHCNHCSATLLWPSWFSVYSDSVTRFPSQQLETVKR</sequence>